<protein>
    <submittedName>
        <fullName evidence="2">DUF1983 domain-containing protein</fullName>
    </submittedName>
</protein>
<organism evidence="2 3">
    <name type="scientific">Enterobacter quasihormaechei</name>
    <dbReference type="NCBI Taxonomy" id="2529382"/>
    <lineage>
        <taxon>Bacteria</taxon>
        <taxon>Pseudomonadati</taxon>
        <taxon>Pseudomonadota</taxon>
        <taxon>Gammaproteobacteria</taxon>
        <taxon>Enterobacterales</taxon>
        <taxon>Enterobacteriaceae</taxon>
        <taxon>Enterobacter</taxon>
    </lineage>
</organism>
<comment type="caution">
    <text evidence="2">The sequence shown here is derived from an EMBL/GenBank/DDBJ whole genome shotgun (WGS) entry which is preliminary data.</text>
</comment>
<dbReference type="InterPro" id="IPR015406">
    <property type="entry name" value="GpJ_CSF"/>
</dbReference>
<reference evidence="2 3" key="1">
    <citation type="submission" date="2024-04" db="EMBL/GenBank/DDBJ databases">
        <title>Draft genome sequence of a multidrug-resistant Enterobacter quasihormaechei Hakim RU_CBWE strain isolated from pond surface water at the University of Rajshahi in Bangladesh.</title>
        <authorList>
            <person name="Raihan J."/>
            <person name="Islam M.S."/>
            <person name="Khan M.U."/>
            <person name="Romance M."/>
            <person name="Haque M.H."/>
        </authorList>
    </citation>
    <scope>NUCLEOTIDE SEQUENCE [LARGE SCALE GENOMIC DNA]</scope>
    <source>
        <strain evidence="2 3">Hakim RU_CBWE</strain>
    </source>
</reference>
<dbReference type="RefSeq" id="WP_342698010.1">
    <property type="nucleotide sequence ID" value="NZ_JBCGUG010000009.1"/>
</dbReference>
<gene>
    <name evidence="2" type="ORF">AAGT82_14155</name>
</gene>
<sequence length="279" mass="30210">MGQKIITLSGAATDVLYALFFRGALQSGDLPAKSGAAELRELGFAETRHTASEYQKENYFTFLTAEGQAFAIEHLVNTRFGVKQYCSAITIGVELDTSGAQQAVDELDDKIRNSDAFKVLKDGWTFEKNGVLIINNGQVFVTDAKIDDAVLSKSYSVKMNVAYKGKPHEAGMALSVEGDQSKVEFLADRYTVHEAASSIIENAVATSEKTKIRLGDEMKQAVIDAVRESDLFASLEAKIDAQTASVAGLQQAMHDAVNDAFRNALKPGGILWNTRSSGL</sequence>
<evidence type="ECO:0000313" key="3">
    <source>
        <dbReference type="Proteomes" id="UP001490940"/>
    </source>
</evidence>
<keyword evidence="3" id="KW-1185">Reference proteome</keyword>
<name>A0ABU9PJ20_9ENTR</name>
<accession>A0ABU9PJ20</accession>
<dbReference type="EMBL" id="JBCGUG010000009">
    <property type="protein sequence ID" value="MEM0705552.1"/>
    <property type="molecule type" value="Genomic_DNA"/>
</dbReference>
<proteinExistence type="predicted"/>
<evidence type="ECO:0000313" key="2">
    <source>
        <dbReference type="EMBL" id="MEM0705552.1"/>
    </source>
</evidence>
<evidence type="ECO:0000259" key="1">
    <source>
        <dbReference type="Pfam" id="PF09327"/>
    </source>
</evidence>
<dbReference type="Pfam" id="PF09327">
    <property type="entry name" value="Phage_Tail_Tip"/>
    <property type="match status" value="1"/>
</dbReference>
<feature type="domain" description="Tip attachment protein J central straight fiber" evidence="1">
    <location>
        <begin position="152"/>
        <end position="206"/>
    </location>
</feature>
<dbReference type="Proteomes" id="UP001490940">
    <property type="component" value="Unassembled WGS sequence"/>
</dbReference>